<dbReference type="InterPro" id="IPR056884">
    <property type="entry name" value="NPHP3-like_N"/>
</dbReference>
<evidence type="ECO:0000313" key="4">
    <source>
        <dbReference type="Proteomes" id="UP000294933"/>
    </source>
</evidence>
<name>A0A4Y7QHK2_9AGAM</name>
<dbReference type="VEuPathDB" id="FungiDB:BD410DRAFT_783648"/>
<sequence>MALKSGVYTIVNVRNRNWAVVLNDNDLGDVVAGSSADEHVGEKWNIQLISNGNYILRNQRYDDISASYHPSFSGNEKVTTRRNGRLMEWKIYPDDSGSGYRICTQNLGRYWTLPDDDTGTEVALEQSRPQNRQLWIFVTEGGLSLPSAVTGSRSAPPDNVVGAGPSTGVIPNPLPNYRSNVDPAEYLRDVAVANASYESRQPEDSCLEGTREAVIGNILHWAKGRDKRPICWLSAGAGVGKSAIAQAVAARLAKKERLLASFFFRRGEGDRASSSRFILTLAHQLSLSVPSILPLIGKAFKNERIVDQPLDVQLTKLLLEPLLSRTLGMPMRRRLADKLTNVRVPNVIVIDGLDECDDKQEMTKFIKVIAKATGDTQSLIRFFFTSRVEEHIRQPFEELTSVTHRLRLDDFDAGTDLRVFLRSRFDYILRQKHLVMREVPRPWPSDSDLETLIERSSGLFIFASTLVEFVKAYRFPDDALKMVLDASADTGIDPLYHQVLSSANRGEQFNQVFGTILLLRQPFSITRVGHLLRLPAKAIVDELLQVQSIVRIPDDNSKPVQLMHTSLRDFLTTKQRSDIFFIDPPARHAAITVDCLMVIKEGSEPNPFWEGEVEMYACQNWYQHLFEGIESILLDSLLGKLISSLENLQSKLTFDTWVNTSILQRRSTVQSALSALGATIQGLTQLQDCPETLLQYINDIQRHFDVKLGLT</sequence>
<dbReference type="Pfam" id="PF24883">
    <property type="entry name" value="NPHP3_N"/>
    <property type="match status" value="1"/>
</dbReference>
<dbReference type="AlphaFoldDB" id="A0A4Y7QHK2"/>
<dbReference type="InterPro" id="IPR027417">
    <property type="entry name" value="P-loop_NTPase"/>
</dbReference>
<gene>
    <name evidence="3" type="ORF">BD410DRAFT_783648</name>
</gene>
<dbReference type="InterPro" id="IPR035992">
    <property type="entry name" value="Ricin_B-like_lectins"/>
</dbReference>
<dbReference type="Proteomes" id="UP000294933">
    <property type="component" value="Unassembled WGS sequence"/>
</dbReference>
<reference evidence="3 4" key="1">
    <citation type="submission" date="2018-06" db="EMBL/GenBank/DDBJ databases">
        <title>A transcriptomic atlas of mushroom development highlights an independent origin of complex multicellularity.</title>
        <authorList>
            <consortium name="DOE Joint Genome Institute"/>
            <person name="Krizsan K."/>
            <person name="Almasi E."/>
            <person name="Merenyi Z."/>
            <person name="Sahu N."/>
            <person name="Viragh M."/>
            <person name="Koszo T."/>
            <person name="Mondo S."/>
            <person name="Kiss B."/>
            <person name="Balint B."/>
            <person name="Kues U."/>
            <person name="Barry K."/>
            <person name="Hegedus J.C."/>
            <person name="Henrissat B."/>
            <person name="Johnson J."/>
            <person name="Lipzen A."/>
            <person name="Ohm R."/>
            <person name="Nagy I."/>
            <person name="Pangilinan J."/>
            <person name="Yan J."/>
            <person name="Xiong Y."/>
            <person name="Grigoriev I.V."/>
            <person name="Hibbett D.S."/>
            <person name="Nagy L.G."/>
        </authorList>
    </citation>
    <scope>NUCLEOTIDE SEQUENCE [LARGE SCALE GENOMIC DNA]</scope>
    <source>
        <strain evidence="3 4">SZMC22713</strain>
    </source>
</reference>
<dbReference type="SUPFAM" id="SSF52540">
    <property type="entry name" value="P-loop containing nucleoside triphosphate hydrolases"/>
    <property type="match status" value="1"/>
</dbReference>
<feature type="domain" description="Nephrocystin 3-like N-terminal" evidence="2">
    <location>
        <begin position="218"/>
        <end position="387"/>
    </location>
</feature>
<organism evidence="3 4">
    <name type="scientific">Rickenella mellea</name>
    <dbReference type="NCBI Taxonomy" id="50990"/>
    <lineage>
        <taxon>Eukaryota</taxon>
        <taxon>Fungi</taxon>
        <taxon>Dikarya</taxon>
        <taxon>Basidiomycota</taxon>
        <taxon>Agaricomycotina</taxon>
        <taxon>Agaricomycetes</taxon>
        <taxon>Hymenochaetales</taxon>
        <taxon>Rickenellaceae</taxon>
        <taxon>Rickenella</taxon>
    </lineage>
</organism>
<dbReference type="Gene3D" id="3.40.50.300">
    <property type="entry name" value="P-loop containing nucleotide triphosphate hydrolases"/>
    <property type="match status" value="1"/>
</dbReference>
<evidence type="ECO:0000256" key="1">
    <source>
        <dbReference type="ARBA" id="ARBA00022737"/>
    </source>
</evidence>
<keyword evidence="4" id="KW-1185">Reference proteome</keyword>
<dbReference type="OrthoDB" id="4760524at2759"/>
<evidence type="ECO:0000259" key="2">
    <source>
        <dbReference type="Pfam" id="PF24883"/>
    </source>
</evidence>
<evidence type="ECO:0000313" key="3">
    <source>
        <dbReference type="EMBL" id="TDL26582.1"/>
    </source>
</evidence>
<dbReference type="EMBL" id="ML170161">
    <property type="protein sequence ID" value="TDL26582.1"/>
    <property type="molecule type" value="Genomic_DNA"/>
</dbReference>
<dbReference type="PANTHER" id="PTHR10039">
    <property type="entry name" value="AMELOGENIN"/>
    <property type="match status" value="1"/>
</dbReference>
<keyword evidence="1" id="KW-0677">Repeat</keyword>
<dbReference type="Gene3D" id="2.80.10.50">
    <property type="match status" value="1"/>
</dbReference>
<proteinExistence type="predicted"/>
<accession>A0A4Y7QHK2</accession>
<dbReference type="SUPFAM" id="SSF50370">
    <property type="entry name" value="Ricin B-like lectins"/>
    <property type="match status" value="1"/>
</dbReference>
<protein>
    <recommendedName>
        <fullName evidence="2">Nephrocystin 3-like N-terminal domain-containing protein</fullName>
    </recommendedName>
</protein>
<dbReference type="PANTHER" id="PTHR10039:SF17">
    <property type="entry name" value="FUNGAL STAND N-TERMINAL GOODBYE DOMAIN-CONTAINING PROTEIN-RELATED"/>
    <property type="match status" value="1"/>
</dbReference>
<dbReference type="STRING" id="50990.A0A4Y7QHK2"/>